<accession>A0A9P6A7U2</accession>
<name>A0A9P6A7U2_PLEER</name>
<dbReference type="InterPro" id="IPR041078">
    <property type="entry name" value="Plavaka"/>
</dbReference>
<evidence type="ECO:0000313" key="1">
    <source>
        <dbReference type="EMBL" id="KAF9501552.1"/>
    </source>
</evidence>
<dbReference type="EMBL" id="MU154523">
    <property type="protein sequence ID" value="KAF9501552.1"/>
    <property type="molecule type" value="Genomic_DNA"/>
</dbReference>
<comment type="caution">
    <text evidence="1">The sequence shown here is derived from an EMBL/GenBank/DDBJ whole genome shotgun (WGS) entry which is preliminary data.</text>
</comment>
<dbReference type="OrthoDB" id="3208495at2759"/>
<sequence length="294" mass="33599">MENIPTFDVPGLHHCSLTGLMNKVFSYPDTSCEFHYVPYKQYFQPPPNDDGSVNNPICVYDEIYSSDAMLDAHVALQELPPKPRCSLEHVVASILLYSDSTHLASFRMASAWPIYPSFGNQSKYVHCRPWTGACQHLAYIPKLMHAIWWHLLDDNFQHAYEHGMVVKCPNGIEQTFYPRIFTYSTDYPKKLQRSQIAQTCEWIYATGQAIKSKAVELVLGPQSEVPTVNIFSEQLAHFGFDFHQMFVPDLLHEVELSTWKALFTHLIYILVANSGTSIQKLNDRCADIVTCFNP</sequence>
<keyword evidence="2" id="KW-1185">Reference proteome</keyword>
<dbReference type="Pfam" id="PF18759">
    <property type="entry name" value="Plavaka"/>
    <property type="match status" value="1"/>
</dbReference>
<gene>
    <name evidence="1" type="ORF">BDN71DRAFT_1479609</name>
</gene>
<dbReference type="Proteomes" id="UP000807025">
    <property type="component" value="Unassembled WGS sequence"/>
</dbReference>
<proteinExistence type="predicted"/>
<reference evidence="1" key="1">
    <citation type="submission" date="2020-11" db="EMBL/GenBank/DDBJ databases">
        <authorList>
            <consortium name="DOE Joint Genome Institute"/>
            <person name="Ahrendt S."/>
            <person name="Riley R."/>
            <person name="Andreopoulos W."/>
            <person name="Labutti K."/>
            <person name="Pangilinan J."/>
            <person name="Ruiz-Duenas F.J."/>
            <person name="Barrasa J.M."/>
            <person name="Sanchez-Garcia M."/>
            <person name="Camarero S."/>
            <person name="Miyauchi S."/>
            <person name="Serrano A."/>
            <person name="Linde D."/>
            <person name="Babiker R."/>
            <person name="Drula E."/>
            <person name="Ayuso-Fernandez I."/>
            <person name="Pacheco R."/>
            <person name="Padilla G."/>
            <person name="Ferreira P."/>
            <person name="Barriuso J."/>
            <person name="Kellner H."/>
            <person name="Castanera R."/>
            <person name="Alfaro M."/>
            <person name="Ramirez L."/>
            <person name="Pisabarro A.G."/>
            <person name="Kuo A."/>
            <person name="Tritt A."/>
            <person name="Lipzen A."/>
            <person name="He G."/>
            <person name="Yan M."/>
            <person name="Ng V."/>
            <person name="Cullen D."/>
            <person name="Martin F."/>
            <person name="Rosso M.-N."/>
            <person name="Henrissat B."/>
            <person name="Hibbett D."/>
            <person name="Martinez A.T."/>
            <person name="Grigoriev I.V."/>
        </authorList>
    </citation>
    <scope>NUCLEOTIDE SEQUENCE</scope>
    <source>
        <strain evidence="1">ATCC 90797</strain>
    </source>
</reference>
<organism evidence="1 2">
    <name type="scientific">Pleurotus eryngii</name>
    <name type="common">Boletus of the steppes</name>
    <dbReference type="NCBI Taxonomy" id="5323"/>
    <lineage>
        <taxon>Eukaryota</taxon>
        <taxon>Fungi</taxon>
        <taxon>Dikarya</taxon>
        <taxon>Basidiomycota</taxon>
        <taxon>Agaricomycotina</taxon>
        <taxon>Agaricomycetes</taxon>
        <taxon>Agaricomycetidae</taxon>
        <taxon>Agaricales</taxon>
        <taxon>Pleurotineae</taxon>
        <taxon>Pleurotaceae</taxon>
        <taxon>Pleurotus</taxon>
    </lineage>
</organism>
<protein>
    <submittedName>
        <fullName evidence="1">Uncharacterized protein</fullName>
    </submittedName>
</protein>
<evidence type="ECO:0000313" key="2">
    <source>
        <dbReference type="Proteomes" id="UP000807025"/>
    </source>
</evidence>
<dbReference type="AlphaFoldDB" id="A0A9P6A7U2"/>